<gene>
    <name evidence="12" type="ORF">WH47_00450</name>
</gene>
<evidence type="ECO:0000256" key="11">
    <source>
        <dbReference type="RuleBase" id="RU367010"/>
    </source>
</evidence>
<evidence type="ECO:0000256" key="4">
    <source>
        <dbReference type="ARBA" id="ARBA00022448"/>
    </source>
</evidence>
<dbReference type="STRING" id="597456.A0A0L7R799"/>
<evidence type="ECO:0000256" key="6">
    <source>
        <dbReference type="ARBA" id="ARBA00022792"/>
    </source>
</evidence>
<dbReference type="GO" id="GO:0022900">
    <property type="term" value="P:electron transport chain"/>
    <property type="evidence" value="ECO:0007669"/>
    <property type="project" value="InterPro"/>
</dbReference>
<dbReference type="FunFam" id="3.30.160.190:FF:000001">
    <property type="entry name" value="NADH-ubiquinone oxidoreductase 21 kDa subunit mitochondrial"/>
    <property type="match status" value="1"/>
</dbReference>
<evidence type="ECO:0000256" key="9">
    <source>
        <dbReference type="ARBA" id="ARBA00023128"/>
    </source>
</evidence>
<keyword evidence="5 11" id="KW-0679">Respiratory chain</keyword>
<evidence type="ECO:0000256" key="5">
    <source>
        <dbReference type="ARBA" id="ARBA00022660"/>
    </source>
</evidence>
<keyword evidence="4 11" id="KW-0813">Transport</keyword>
<dbReference type="OrthoDB" id="3089at2759"/>
<keyword evidence="10 11" id="KW-0472">Membrane</keyword>
<keyword evidence="7 11" id="KW-0809">Transit peptide</keyword>
<organism evidence="12 13">
    <name type="scientific">Habropoda laboriosa</name>
    <dbReference type="NCBI Taxonomy" id="597456"/>
    <lineage>
        <taxon>Eukaryota</taxon>
        <taxon>Metazoa</taxon>
        <taxon>Ecdysozoa</taxon>
        <taxon>Arthropoda</taxon>
        <taxon>Hexapoda</taxon>
        <taxon>Insecta</taxon>
        <taxon>Pterygota</taxon>
        <taxon>Neoptera</taxon>
        <taxon>Endopterygota</taxon>
        <taxon>Hymenoptera</taxon>
        <taxon>Apocrita</taxon>
        <taxon>Aculeata</taxon>
        <taxon>Apoidea</taxon>
        <taxon>Anthophila</taxon>
        <taxon>Apidae</taxon>
        <taxon>Habropoda</taxon>
    </lineage>
</organism>
<dbReference type="GO" id="GO:0005743">
    <property type="term" value="C:mitochondrial inner membrane"/>
    <property type="evidence" value="ECO:0007669"/>
    <property type="project" value="UniProtKB-SubCell"/>
</dbReference>
<keyword evidence="9 11" id="KW-0496">Mitochondrion</keyword>
<feature type="non-terminal residue" evidence="12">
    <location>
        <position position="1"/>
    </location>
</feature>
<evidence type="ECO:0000313" key="12">
    <source>
        <dbReference type="EMBL" id="KOC66757.1"/>
    </source>
</evidence>
<comment type="subcellular location">
    <subcellularLocation>
        <location evidence="11">Mitochondrion inner membrane</location>
        <topology evidence="11">Peripheral membrane protein</topology>
        <orientation evidence="11">Matrix side</orientation>
    </subcellularLocation>
</comment>
<dbReference type="Gene3D" id="3.30.160.190">
    <property type="entry name" value="atu1810 like domain"/>
    <property type="match status" value="1"/>
</dbReference>
<evidence type="ECO:0000256" key="3">
    <source>
        <dbReference type="ARBA" id="ARBA00015796"/>
    </source>
</evidence>
<dbReference type="EMBL" id="KQ414642">
    <property type="protein sequence ID" value="KOC66757.1"/>
    <property type="molecule type" value="Genomic_DNA"/>
</dbReference>
<dbReference type="PANTHER" id="PTHR12219:SF8">
    <property type="entry name" value="NADH DEHYDROGENASE [UBIQUINONE] IRON-SULFUR PROTEIN 4, MITOCHONDRIAL"/>
    <property type="match status" value="1"/>
</dbReference>
<protein>
    <recommendedName>
        <fullName evidence="3 11">NADH dehydrogenase [ubiquinone] iron-sulfur protein 4, mitochondrial</fullName>
    </recommendedName>
</protein>
<evidence type="ECO:0000256" key="8">
    <source>
        <dbReference type="ARBA" id="ARBA00022982"/>
    </source>
</evidence>
<keyword evidence="6 11" id="KW-0999">Mitochondrion inner membrane</keyword>
<dbReference type="Pfam" id="PF04800">
    <property type="entry name" value="NDUS4"/>
    <property type="match status" value="1"/>
</dbReference>
<accession>A0A0L7R799</accession>
<evidence type="ECO:0000256" key="7">
    <source>
        <dbReference type="ARBA" id="ARBA00022946"/>
    </source>
</evidence>
<evidence type="ECO:0000313" key="13">
    <source>
        <dbReference type="Proteomes" id="UP000053825"/>
    </source>
</evidence>
<evidence type="ECO:0000256" key="10">
    <source>
        <dbReference type="ARBA" id="ARBA00023136"/>
    </source>
</evidence>
<evidence type="ECO:0000256" key="1">
    <source>
        <dbReference type="ARBA" id="ARBA00003195"/>
    </source>
</evidence>
<dbReference type="AlphaFoldDB" id="A0A0L7R799"/>
<keyword evidence="13" id="KW-1185">Reference proteome</keyword>
<keyword evidence="8 11" id="KW-0249">Electron transport</keyword>
<comment type="similarity">
    <text evidence="2 11">Belongs to the complex I NDUFS4 subunit family.</text>
</comment>
<name>A0A0L7R799_9HYME</name>
<comment type="function">
    <text evidence="1 11">Accessory subunit of the mitochondrial membrane respiratory chain NADH dehydrogenase (Complex I), that is believed not to be involved in catalysis. Complex I functions in the transfer of electrons from NADH to the respiratory chain. The immediate electron acceptor for the enzyme is believed to be ubiquinone.</text>
</comment>
<proteinExistence type="inferred from homology"/>
<keyword evidence="12" id="KW-0830">Ubiquinone</keyword>
<dbReference type="InterPro" id="IPR006885">
    <property type="entry name" value="NADH_UbQ_FeS_4_mit-like"/>
</dbReference>
<dbReference type="Proteomes" id="UP000053825">
    <property type="component" value="Unassembled WGS sequence"/>
</dbReference>
<reference evidence="12 13" key="1">
    <citation type="submission" date="2015-07" db="EMBL/GenBank/DDBJ databases">
        <title>The genome of Habropoda laboriosa.</title>
        <authorList>
            <person name="Pan H."/>
            <person name="Kapheim K."/>
        </authorList>
    </citation>
    <scope>NUCLEOTIDE SEQUENCE [LARGE SCALE GENOMIC DNA]</scope>
    <source>
        <strain evidence="12">0110345459</strain>
    </source>
</reference>
<dbReference type="PANTHER" id="PTHR12219">
    <property type="entry name" value="NADH-UBIQUINONE OXIDOREDUCTASE"/>
    <property type="match status" value="1"/>
</dbReference>
<dbReference type="InterPro" id="IPR038532">
    <property type="entry name" value="NDUFS4-like_sf"/>
</dbReference>
<evidence type="ECO:0000256" key="2">
    <source>
        <dbReference type="ARBA" id="ARBA00005882"/>
    </source>
</evidence>
<sequence length="168" mass="19136">LIKRCFATSDKDIKEVSESSLISTSKISLVSREKSLSEEARKHELIITSEIEDVASCSGVPAEQIRSRTARIYCPAKSAMQSGTNNISGWQIDFDTQERWENPLMGWTSTGDPLSNVQVVFNTKEEAIAYCDKMKWKYYIQKPNINNPKPRSYGTNFSWNKRTRVSTK</sequence>